<comment type="caution">
    <text evidence="7">The sequence shown here is derived from an EMBL/GenBank/DDBJ whole genome shotgun (WGS) entry which is preliminary data.</text>
</comment>
<feature type="region of interest" description="Disordered" evidence="5">
    <location>
        <begin position="92"/>
        <end position="120"/>
    </location>
</feature>
<keyword evidence="4 6" id="KW-0732">Signal</keyword>
<evidence type="ECO:0000256" key="5">
    <source>
        <dbReference type="SAM" id="MobiDB-lite"/>
    </source>
</evidence>
<reference evidence="7 8" key="1">
    <citation type="submission" date="2015-12" db="EMBL/GenBank/DDBJ databases">
        <title>The genome of Folsomia candida.</title>
        <authorList>
            <person name="Faddeeva A."/>
            <person name="Derks M.F."/>
            <person name="Anvar Y."/>
            <person name="Smit S."/>
            <person name="Van Straalen N."/>
            <person name="Roelofs D."/>
        </authorList>
    </citation>
    <scope>NUCLEOTIDE SEQUENCE [LARGE SCALE GENOMIC DNA]</scope>
    <source>
        <strain evidence="7 8">VU population</strain>
        <tissue evidence="7">Whole body</tissue>
    </source>
</reference>
<dbReference type="Pfam" id="PF06377">
    <property type="entry name" value="Adipokin_hormo"/>
    <property type="match status" value="1"/>
</dbReference>
<name>A0A226DID0_FOLCA</name>
<evidence type="ECO:0000256" key="1">
    <source>
        <dbReference type="ARBA" id="ARBA00004613"/>
    </source>
</evidence>
<dbReference type="Proteomes" id="UP000198287">
    <property type="component" value="Unassembled WGS sequence"/>
</dbReference>
<dbReference type="GO" id="GO:0005576">
    <property type="term" value="C:extracellular region"/>
    <property type="evidence" value="ECO:0007669"/>
    <property type="project" value="UniProtKB-SubCell"/>
</dbReference>
<feature type="chain" id="PRO_5012262770" evidence="6">
    <location>
        <begin position="22"/>
        <end position="120"/>
    </location>
</feature>
<keyword evidence="3" id="KW-0964">Secreted</keyword>
<proteinExistence type="inferred from homology"/>
<feature type="compositionally biased region" description="Low complexity" evidence="5">
    <location>
        <begin position="92"/>
        <end position="102"/>
    </location>
</feature>
<organism evidence="7 8">
    <name type="scientific">Folsomia candida</name>
    <name type="common">Springtail</name>
    <dbReference type="NCBI Taxonomy" id="158441"/>
    <lineage>
        <taxon>Eukaryota</taxon>
        <taxon>Metazoa</taxon>
        <taxon>Ecdysozoa</taxon>
        <taxon>Arthropoda</taxon>
        <taxon>Hexapoda</taxon>
        <taxon>Collembola</taxon>
        <taxon>Entomobryomorpha</taxon>
        <taxon>Isotomoidea</taxon>
        <taxon>Isotomidae</taxon>
        <taxon>Proisotominae</taxon>
        <taxon>Folsomia</taxon>
    </lineage>
</organism>
<evidence type="ECO:0000256" key="3">
    <source>
        <dbReference type="ARBA" id="ARBA00022525"/>
    </source>
</evidence>
<evidence type="ECO:0000256" key="2">
    <source>
        <dbReference type="ARBA" id="ARBA00006145"/>
    </source>
</evidence>
<evidence type="ECO:0000313" key="7">
    <source>
        <dbReference type="EMBL" id="OXA43946.1"/>
    </source>
</evidence>
<dbReference type="AlphaFoldDB" id="A0A226DID0"/>
<dbReference type="GO" id="GO:0005179">
    <property type="term" value="F:hormone activity"/>
    <property type="evidence" value="ECO:0007669"/>
    <property type="project" value="InterPro"/>
</dbReference>
<protein>
    <submittedName>
        <fullName evidence="7">Uncharacterized protein</fullName>
    </submittedName>
</protein>
<evidence type="ECO:0000256" key="4">
    <source>
        <dbReference type="ARBA" id="ARBA00022729"/>
    </source>
</evidence>
<comment type="subcellular location">
    <subcellularLocation>
        <location evidence="1">Secreted</location>
    </subcellularLocation>
</comment>
<evidence type="ECO:0000256" key="6">
    <source>
        <dbReference type="SAM" id="SignalP"/>
    </source>
</evidence>
<dbReference type="InterPro" id="IPR010475">
    <property type="entry name" value="AKH/RPCH_hormone"/>
</dbReference>
<gene>
    <name evidence="7" type="ORF">Fcan01_21333</name>
</gene>
<dbReference type="EMBL" id="LNIX01000020">
    <property type="protein sequence ID" value="OXA43946.1"/>
    <property type="molecule type" value="Genomic_DNA"/>
</dbReference>
<feature type="signal peptide" evidence="6">
    <location>
        <begin position="1"/>
        <end position="21"/>
    </location>
</feature>
<evidence type="ECO:0000313" key="8">
    <source>
        <dbReference type="Proteomes" id="UP000198287"/>
    </source>
</evidence>
<keyword evidence="8" id="KW-1185">Reference proteome</keyword>
<accession>A0A226DID0</accession>
<comment type="similarity">
    <text evidence="2">Belongs to the AKH/HRTH/RPCH family.</text>
</comment>
<dbReference type="OrthoDB" id="10571495at2759"/>
<sequence length="120" mass="13255">MKYIFSIFLVVQLSLFAASMAQITFTREWVTGKRSAAPKLRVLMHDDNICKSLLPAIDYLLEVEKIHQKLCGPPPKSYSVPVMLKKLTPVSDVLSSSSSGDQGYDDGYDGVASSHMQKST</sequence>